<gene>
    <name evidence="10" type="ORF">EDD74_106103</name>
    <name evidence="9" type="ORF">FAEUMB_08560</name>
</gene>
<evidence type="ECO:0000256" key="6">
    <source>
        <dbReference type="SAM" id="Phobius"/>
    </source>
</evidence>
<keyword evidence="3" id="KW-0964">Secreted</keyword>
<evidence type="ECO:0000313" key="9">
    <source>
        <dbReference type="EMBL" id="GBU04315.1"/>
    </source>
</evidence>
<evidence type="ECO:0000313" key="10">
    <source>
        <dbReference type="EMBL" id="TCS68899.1"/>
    </source>
</evidence>
<dbReference type="InterPro" id="IPR013783">
    <property type="entry name" value="Ig-like_fold"/>
</dbReference>
<keyword evidence="2" id="KW-0134">Cell wall</keyword>
<sequence length="1056" mass="119212">MRKGRQMVLLCIAAMLFCTALCFPKEAKAQTEQVTIETGREIYYHQYSTNLFYINGNVGYCLQPAKETPADGIYAGEVLQNNEVLAKAIYFSTGQPGEAVVGEGFWQIPDPEISGVVSWDERYAYSHMFLSWIFADYDFDAAFHGTGLENEVFYEDLKKDFQWKLEHIKGLKVPEAALSFSDSDVTAYIDSEGQRTESLVLSGDPGNEIALPLREKMVLVNESRGTEETGIGHISGGEQFYLRAPIDMKETYQSGEIYGSITNEWRSLIIGTGEDTQIMGVGSYAVTPTAPVQLNVQWVPTGKIRLKKIDAETQQGKPQGEGSFDGAVYEIFDRNGKKQDTLTTDKKGEAVSKLLPYGIYTIREVKAPFGYTVAIDQSVQLQEVEIVVVSEEKPQKGIIRLQKADKEAEQEKKSPYASLKGAEYTVSSKEGTVLQTLVTDDEGKAESKPLLTGKYQVKETKAPEGYNIDPTIYQVELLPGEETAEIFYQSVSSKEEIIRGDFEIMKLAENENEDEDTLQGLAGAEFTVYEKTSGKEVIKLVTDERGFATTVSKEYPRGRLIFGTYVVKETKTPEGYRPVRPFEITIKEEKVVLRGIYKEDKLITSPITVVKVDQETGKQIQAAGVEFRLLDSRKKPIEMEVYYPEHMKTSIFKTDKKGQFTFPQKLKKGQYYLEEVKAPEGYLKGELLPFEVKEGATWAEAQVIRYSNRSAKGKIVLQKIDQKTKETLAGAVFEIFAAEDIVTADQTVHAEKGELVDTVEVSEKGGCSQNLYLGKYVVKEKKQPEGYVRPKKEYEVELKYKDQVTEIVIEELTVANVPVTTELIKTDKKSGKPLEGVSFSVWKKEDEKLPKFEKKMYVTDQDGKILLEYLKPGTYCIQEKKTLPGYLLSEQITEFTVDEEGYSEGKQRLCLKLENEHTNIEVEKLDADTKKPVEGAVLQIEDLQGKVIVEKWKTEKEPKQIEKLPEGEYVLVEAEAPFGYQKAEKMKFRVEPRKEVQKITLYNRKAEKEKLPEERTGKKDTPKTGDTATVAKLIVALLGASLLLGLIYYRKRDRKR</sequence>
<dbReference type="PANTHER" id="PTHR36108:SF13">
    <property type="entry name" value="COLOSSIN-B-RELATED"/>
    <property type="match status" value="1"/>
</dbReference>
<name>A0A4R3JQ67_9FIRM</name>
<organism evidence="10 11">
    <name type="scientific">Faecalimonas umbilicata</name>
    <dbReference type="NCBI Taxonomy" id="1912855"/>
    <lineage>
        <taxon>Bacteria</taxon>
        <taxon>Bacillati</taxon>
        <taxon>Bacillota</taxon>
        <taxon>Clostridia</taxon>
        <taxon>Lachnospirales</taxon>
        <taxon>Lachnospiraceae</taxon>
        <taxon>Faecalimonas</taxon>
    </lineage>
</organism>
<keyword evidence="6" id="KW-0472">Membrane</keyword>
<protein>
    <recommendedName>
        <fullName evidence="8">Gram-positive cocci surface proteins LPxTG domain-containing protein</fullName>
    </recommendedName>
</protein>
<evidence type="ECO:0000313" key="11">
    <source>
        <dbReference type="Proteomes" id="UP000294613"/>
    </source>
</evidence>
<feature type="chain" id="PRO_5020383690" description="Gram-positive cocci surface proteins LPxTG domain-containing protein" evidence="7">
    <location>
        <begin position="30"/>
        <end position="1056"/>
    </location>
</feature>
<keyword evidence="6" id="KW-1133">Transmembrane helix</keyword>
<dbReference type="Pfam" id="PF20610">
    <property type="entry name" value="TED_2"/>
    <property type="match status" value="1"/>
</dbReference>
<evidence type="ECO:0000313" key="12">
    <source>
        <dbReference type="Proteomes" id="UP000702954"/>
    </source>
</evidence>
<dbReference type="InterPro" id="IPR019931">
    <property type="entry name" value="LPXTG_anchor"/>
</dbReference>
<dbReference type="Gene3D" id="2.60.40.10">
    <property type="entry name" value="Immunoglobulins"/>
    <property type="match status" value="7"/>
</dbReference>
<feature type="signal peptide" evidence="7">
    <location>
        <begin position="1"/>
        <end position="29"/>
    </location>
</feature>
<evidence type="ECO:0000256" key="2">
    <source>
        <dbReference type="ARBA" id="ARBA00022512"/>
    </source>
</evidence>
<keyword evidence="5" id="KW-0572">Peptidoglycan-anchor</keyword>
<proteinExistence type="inferred from homology"/>
<dbReference type="EMBL" id="SLZV01000006">
    <property type="protein sequence ID" value="TCS68899.1"/>
    <property type="molecule type" value="Genomic_DNA"/>
</dbReference>
<keyword evidence="12" id="KW-1185">Reference proteome</keyword>
<feature type="domain" description="Gram-positive cocci surface proteins LPxTG" evidence="8">
    <location>
        <begin position="1021"/>
        <end position="1056"/>
    </location>
</feature>
<dbReference type="InterPro" id="IPR046751">
    <property type="entry name" value="TED_2"/>
</dbReference>
<evidence type="ECO:0000256" key="3">
    <source>
        <dbReference type="ARBA" id="ARBA00022525"/>
    </source>
</evidence>
<evidence type="ECO:0000259" key="8">
    <source>
        <dbReference type="PROSITE" id="PS50847"/>
    </source>
</evidence>
<reference evidence="10 11" key="2">
    <citation type="submission" date="2019-03" db="EMBL/GenBank/DDBJ databases">
        <title>Genomic Encyclopedia of Type Strains, Phase IV (KMG-IV): sequencing the most valuable type-strain genomes for metagenomic binning, comparative biology and taxonomic classification.</title>
        <authorList>
            <person name="Goeker M."/>
        </authorList>
    </citation>
    <scope>NUCLEOTIDE SEQUENCE [LARGE SCALE GENOMIC DNA]</scope>
    <source>
        <strain evidence="10 11">DSM 103426</strain>
    </source>
</reference>
<evidence type="ECO:0000256" key="7">
    <source>
        <dbReference type="SAM" id="SignalP"/>
    </source>
</evidence>
<keyword evidence="6" id="KW-0812">Transmembrane</keyword>
<dbReference type="Proteomes" id="UP000702954">
    <property type="component" value="Unassembled WGS sequence"/>
</dbReference>
<dbReference type="Pfam" id="PF17802">
    <property type="entry name" value="SpaA"/>
    <property type="match status" value="7"/>
</dbReference>
<dbReference type="InterPro" id="IPR041033">
    <property type="entry name" value="SpaA_PFL_dom_1"/>
</dbReference>
<dbReference type="PANTHER" id="PTHR36108">
    <property type="entry name" value="COLOSSIN-B-RELATED"/>
    <property type="match status" value="1"/>
</dbReference>
<evidence type="ECO:0000256" key="4">
    <source>
        <dbReference type="ARBA" id="ARBA00022729"/>
    </source>
</evidence>
<dbReference type="SUPFAM" id="SSF49478">
    <property type="entry name" value="Cna protein B-type domain"/>
    <property type="match status" value="3"/>
</dbReference>
<dbReference type="Proteomes" id="UP000294613">
    <property type="component" value="Unassembled WGS sequence"/>
</dbReference>
<keyword evidence="4 7" id="KW-0732">Signal</keyword>
<dbReference type="EMBL" id="BHEO01000002">
    <property type="protein sequence ID" value="GBU04315.1"/>
    <property type="molecule type" value="Genomic_DNA"/>
</dbReference>
<dbReference type="PROSITE" id="PS50847">
    <property type="entry name" value="GRAM_POS_ANCHORING"/>
    <property type="match status" value="1"/>
</dbReference>
<dbReference type="AlphaFoldDB" id="A0A4R3JQ67"/>
<comment type="similarity">
    <text evidence="1">Belongs to the serine-aspartate repeat-containing protein (SDr) family.</text>
</comment>
<dbReference type="RefSeq" id="WP_116441405.1">
    <property type="nucleotide sequence ID" value="NZ_BHEO01000002.1"/>
</dbReference>
<evidence type="ECO:0000256" key="5">
    <source>
        <dbReference type="ARBA" id="ARBA00023088"/>
    </source>
</evidence>
<reference evidence="9 12" key="1">
    <citation type="journal article" date="2018" name="Int. J. Syst. Evol. Microbiol.">
        <title>Draft Genome Sequence of Faecalimonas umbilicata JCM 30896T, an Acetate-Producing Bacterium Isolated from Human Feces.</title>
        <authorList>
            <person name="Sakamoto M."/>
            <person name="Ikeyama N."/>
            <person name="Yuki M."/>
            <person name="Ohkuma M."/>
        </authorList>
    </citation>
    <scope>NUCLEOTIDE SEQUENCE [LARGE SCALE GENOMIC DNA]</scope>
    <source>
        <strain evidence="9 12">EGH7</strain>
    </source>
</reference>
<comment type="caution">
    <text evidence="10">The sequence shown here is derived from an EMBL/GenBank/DDBJ whole genome shotgun (WGS) entry which is preliminary data.</text>
</comment>
<evidence type="ECO:0000256" key="1">
    <source>
        <dbReference type="ARBA" id="ARBA00007257"/>
    </source>
</evidence>
<accession>A0A4R3JQ67</accession>
<feature type="transmembrane region" description="Helical" evidence="6">
    <location>
        <begin position="1030"/>
        <end position="1049"/>
    </location>
</feature>